<dbReference type="EMBL" id="NPDT01000001">
    <property type="protein sequence ID" value="PJZ66557.1"/>
    <property type="molecule type" value="Genomic_DNA"/>
</dbReference>
<feature type="domain" description="ComEC/Rec2-related protein" evidence="7">
    <location>
        <begin position="123"/>
        <end position="400"/>
    </location>
</feature>
<evidence type="ECO:0000313" key="8">
    <source>
        <dbReference type="EMBL" id="PJZ66557.1"/>
    </source>
</evidence>
<evidence type="ECO:0000259" key="7">
    <source>
        <dbReference type="Pfam" id="PF03772"/>
    </source>
</evidence>
<keyword evidence="5 6" id="KW-0472">Membrane</keyword>
<dbReference type="RefSeq" id="WP_100757195.1">
    <property type="nucleotide sequence ID" value="NZ_NPDT01000001.1"/>
</dbReference>
<dbReference type="PANTHER" id="PTHR30619">
    <property type="entry name" value="DNA INTERNALIZATION/COMPETENCE PROTEIN COMEC/REC2"/>
    <property type="match status" value="1"/>
</dbReference>
<feature type="transmembrane region" description="Helical" evidence="6">
    <location>
        <begin position="12"/>
        <end position="34"/>
    </location>
</feature>
<feature type="transmembrane region" description="Helical" evidence="6">
    <location>
        <begin position="430"/>
        <end position="448"/>
    </location>
</feature>
<dbReference type="Proteomes" id="UP000231912">
    <property type="component" value="Unassembled WGS sequence"/>
</dbReference>
<evidence type="ECO:0000256" key="3">
    <source>
        <dbReference type="ARBA" id="ARBA00022692"/>
    </source>
</evidence>
<organism evidence="8 9">
    <name type="scientific">Leptospira wolffii</name>
    <dbReference type="NCBI Taxonomy" id="409998"/>
    <lineage>
        <taxon>Bacteria</taxon>
        <taxon>Pseudomonadati</taxon>
        <taxon>Spirochaetota</taxon>
        <taxon>Spirochaetia</taxon>
        <taxon>Leptospirales</taxon>
        <taxon>Leptospiraceae</taxon>
        <taxon>Leptospira</taxon>
    </lineage>
</organism>
<dbReference type="NCBIfam" id="TIGR00360">
    <property type="entry name" value="ComEC_N-term"/>
    <property type="match status" value="1"/>
</dbReference>
<protein>
    <submittedName>
        <fullName evidence="8">Competence protein</fullName>
    </submittedName>
</protein>
<reference evidence="8 9" key="1">
    <citation type="submission" date="2017-07" db="EMBL/GenBank/DDBJ databases">
        <title>Leptospira spp. isolated from tropical soils.</title>
        <authorList>
            <person name="Thibeaux R."/>
            <person name="Iraola G."/>
            <person name="Ferres I."/>
            <person name="Bierque E."/>
            <person name="Girault D."/>
            <person name="Soupe-Gilbert M.-E."/>
            <person name="Picardeau M."/>
            <person name="Goarant C."/>
        </authorList>
    </citation>
    <scope>NUCLEOTIDE SEQUENCE [LARGE SCALE GENOMIC DNA]</scope>
    <source>
        <strain evidence="8 9">FH2-C-A2</strain>
    </source>
</reference>
<dbReference type="PANTHER" id="PTHR30619:SF1">
    <property type="entry name" value="RECOMBINATION PROTEIN 2"/>
    <property type="match status" value="1"/>
</dbReference>
<sequence>MGKILEETYRDWIPCSLFSFFNLGLLLGVFFESFLPDGTLLWVSLHSIYIILSGFRFRRNRKLTALSWGTVLFFFLVCGGYTKRTAPFLSESQSWKKEFSIRVEGLLREAEIRGQAKEISLGLVLGDAKNLSREFKEDAREGGILHLFAASGLHLGILLACLFFLFQRIPFLGYYIPRFLPVIFGFLYLAALGFPVSLARAWVFSSWLLVQTVFFRKSRSSDLLIGSAGILYLWDPSRAFGVSFLLSFGAVTSILLLLPCLEVCFPKASEENGLRTKILIFLKENILVSISAGLGTLPTLVFFFGTYSFGSLGLNFILVPLSGILLPLLYLSLVLQIFLPLSITKFLWFIVTKILEFLEFTTVFWADSDWSLPRYYRGNAKSFALAIWIFLILFLVLWKLSRRNSENVRPLDLSGKNVSKKFPMDRISHHAWILGLFICVGLHFLLAYSSDWQNKPPVFFGDKFSFIVESDHSLSIVGKCKYSGKFLYRSIGKDPDLFCGGRDSIHEIYIEHETCLEWVLRCLGKRKSISLKFGGGRLPKDWESQGWMQVPKRAEFGLPFPERKMIRFEVGKDSLTDLPRRTKQGNGLILLISRFGKKEDPWEWNLLRKRLGIGPGWEFLGGDELPRIPVL</sequence>
<evidence type="ECO:0000256" key="4">
    <source>
        <dbReference type="ARBA" id="ARBA00022989"/>
    </source>
</evidence>
<evidence type="ECO:0000256" key="2">
    <source>
        <dbReference type="ARBA" id="ARBA00022475"/>
    </source>
</evidence>
<proteinExistence type="predicted"/>
<evidence type="ECO:0000313" key="9">
    <source>
        <dbReference type="Proteomes" id="UP000231912"/>
    </source>
</evidence>
<dbReference type="Pfam" id="PF03772">
    <property type="entry name" value="Competence"/>
    <property type="match status" value="1"/>
</dbReference>
<comment type="caution">
    <text evidence="8">The sequence shown here is derived from an EMBL/GenBank/DDBJ whole genome shotgun (WGS) entry which is preliminary data.</text>
</comment>
<comment type="subcellular location">
    <subcellularLocation>
        <location evidence="1">Cell membrane</location>
        <topology evidence="1">Multi-pass membrane protein</topology>
    </subcellularLocation>
</comment>
<evidence type="ECO:0000256" key="1">
    <source>
        <dbReference type="ARBA" id="ARBA00004651"/>
    </source>
</evidence>
<keyword evidence="2" id="KW-1003">Cell membrane</keyword>
<feature type="transmembrane region" description="Helical" evidence="6">
    <location>
        <begin position="240"/>
        <end position="265"/>
    </location>
</feature>
<accession>A0A2M9ZDZ8</accession>
<evidence type="ECO:0000256" key="5">
    <source>
        <dbReference type="ARBA" id="ARBA00023136"/>
    </source>
</evidence>
<gene>
    <name evidence="8" type="ORF">CH371_00100</name>
</gene>
<feature type="transmembrane region" description="Helical" evidence="6">
    <location>
        <begin position="64"/>
        <end position="82"/>
    </location>
</feature>
<feature type="transmembrane region" description="Helical" evidence="6">
    <location>
        <begin position="316"/>
        <end position="339"/>
    </location>
</feature>
<dbReference type="AlphaFoldDB" id="A0A2M9ZDZ8"/>
<feature type="transmembrane region" description="Helical" evidence="6">
    <location>
        <begin position="40"/>
        <end position="57"/>
    </location>
</feature>
<feature type="transmembrane region" description="Helical" evidence="6">
    <location>
        <begin position="382"/>
        <end position="400"/>
    </location>
</feature>
<feature type="transmembrane region" description="Helical" evidence="6">
    <location>
        <begin position="178"/>
        <end position="203"/>
    </location>
</feature>
<keyword evidence="4 6" id="KW-1133">Transmembrane helix</keyword>
<dbReference type="InterPro" id="IPR004477">
    <property type="entry name" value="ComEC_N"/>
</dbReference>
<dbReference type="GO" id="GO:0005886">
    <property type="term" value="C:plasma membrane"/>
    <property type="evidence" value="ECO:0007669"/>
    <property type="project" value="UniProtKB-SubCell"/>
</dbReference>
<feature type="transmembrane region" description="Helical" evidence="6">
    <location>
        <begin position="144"/>
        <end position="166"/>
    </location>
</feature>
<dbReference type="InterPro" id="IPR052159">
    <property type="entry name" value="Competence_DNA_uptake"/>
</dbReference>
<feature type="transmembrane region" description="Helical" evidence="6">
    <location>
        <begin position="286"/>
        <end position="310"/>
    </location>
</feature>
<evidence type="ECO:0000256" key="6">
    <source>
        <dbReference type="SAM" id="Phobius"/>
    </source>
</evidence>
<keyword evidence="3 6" id="KW-0812">Transmembrane</keyword>
<name>A0A2M9ZDZ8_9LEPT</name>
<feature type="transmembrane region" description="Helical" evidence="6">
    <location>
        <begin position="346"/>
        <end position="366"/>
    </location>
</feature>